<dbReference type="EMBL" id="MU801911">
    <property type="protein sequence ID" value="KAJ3988258.1"/>
    <property type="molecule type" value="Genomic_DNA"/>
</dbReference>
<dbReference type="AlphaFoldDB" id="A0AA38Q6B0"/>
<dbReference type="GO" id="GO:0016884">
    <property type="term" value="F:carbon-nitrogen ligase activity, with glutamine as amido-N-donor"/>
    <property type="evidence" value="ECO:0007669"/>
    <property type="project" value="UniProtKB-UniRule"/>
</dbReference>
<dbReference type="InterPro" id="IPR003789">
    <property type="entry name" value="Asn/Gln_tRNA_amidoTrase-B-like"/>
</dbReference>
<evidence type="ECO:0000313" key="2">
    <source>
        <dbReference type="EMBL" id="KAJ3988258.1"/>
    </source>
</evidence>
<proteinExistence type="inferred from homology"/>
<comment type="caution">
    <text evidence="2">The sequence shown here is derived from an EMBL/GenBank/DDBJ whole genome shotgun (WGS) entry which is preliminary data.</text>
</comment>
<dbReference type="PANTHER" id="PTHR28055:SF1">
    <property type="entry name" value="ALTERED INHERITANCE OF MITOCHONDRIA PROTEIN 41, MITOCHONDRIAL"/>
    <property type="match status" value="1"/>
</dbReference>
<keyword evidence="1" id="KW-0496">Mitochondrion</keyword>
<dbReference type="SUPFAM" id="SSF89095">
    <property type="entry name" value="GatB/YqeY motif"/>
    <property type="match status" value="1"/>
</dbReference>
<evidence type="ECO:0000256" key="1">
    <source>
        <dbReference type="RuleBase" id="RU365099"/>
    </source>
</evidence>
<dbReference type="PANTHER" id="PTHR28055">
    <property type="entry name" value="ALTERED INHERITANCE OF MITOCHONDRIA PROTEIN 41, MITOCHONDRIAL"/>
    <property type="match status" value="1"/>
</dbReference>
<reference evidence="2" key="1">
    <citation type="submission" date="2022-08" db="EMBL/GenBank/DDBJ databases">
        <authorList>
            <consortium name="DOE Joint Genome Institute"/>
            <person name="Min B."/>
            <person name="Riley R."/>
            <person name="Sierra-Patev S."/>
            <person name="Naranjo-Ortiz M."/>
            <person name="Looney B."/>
            <person name="Konkel Z."/>
            <person name="Slot J.C."/>
            <person name="Sakamoto Y."/>
            <person name="Steenwyk J.L."/>
            <person name="Rokas A."/>
            <person name="Carro J."/>
            <person name="Camarero S."/>
            <person name="Ferreira P."/>
            <person name="Molpeceres G."/>
            <person name="Ruiz-Duenas F.J."/>
            <person name="Serrano A."/>
            <person name="Henrissat B."/>
            <person name="Drula E."/>
            <person name="Hughes K.W."/>
            <person name="Mata J.L."/>
            <person name="Ishikawa N.K."/>
            <person name="Vargas-Isla R."/>
            <person name="Ushijima S."/>
            <person name="Smith C.A."/>
            <person name="Ahrendt S."/>
            <person name="Andreopoulos W."/>
            <person name="He G."/>
            <person name="Labutti K."/>
            <person name="Lipzen A."/>
            <person name="Ng V."/>
            <person name="Sandor L."/>
            <person name="Barry K."/>
            <person name="Martinez A.T."/>
            <person name="Xiao Y."/>
            <person name="Gibbons J.G."/>
            <person name="Terashima K."/>
            <person name="Hibbett D.S."/>
            <person name="Grigoriev I.V."/>
        </authorList>
    </citation>
    <scope>NUCLEOTIDE SEQUENCE</scope>
    <source>
        <strain evidence="2">TFB7829</strain>
    </source>
</reference>
<organism evidence="2 3">
    <name type="scientific">Lentinula detonsa</name>
    <dbReference type="NCBI Taxonomy" id="2804962"/>
    <lineage>
        <taxon>Eukaryota</taxon>
        <taxon>Fungi</taxon>
        <taxon>Dikarya</taxon>
        <taxon>Basidiomycota</taxon>
        <taxon>Agaricomycotina</taxon>
        <taxon>Agaricomycetes</taxon>
        <taxon>Agaricomycetidae</taxon>
        <taxon>Agaricales</taxon>
        <taxon>Marasmiineae</taxon>
        <taxon>Omphalotaceae</taxon>
        <taxon>Lentinula</taxon>
    </lineage>
</organism>
<protein>
    <recommendedName>
        <fullName evidence="1">Altered inheritance of mitochondria protein 41</fullName>
    </recommendedName>
</protein>
<comment type="subcellular location">
    <subcellularLocation>
        <location evidence="1">Mitochondrion</location>
    </subcellularLocation>
</comment>
<gene>
    <name evidence="1" type="primary">AIM41</name>
    <name evidence="2" type="ORF">F5890DRAFT_1453984</name>
</gene>
<comment type="similarity">
    <text evidence="1">Belongs to the AIM41 family.</text>
</comment>
<dbReference type="Proteomes" id="UP001163850">
    <property type="component" value="Unassembled WGS sequence"/>
</dbReference>
<accession>A0AA38Q6B0</accession>
<sequence length="183" mass="20357">MMSALRVRHLFLPYSRRVLSTASRESAPEIRDVLQTRVKDAMRAKNITASMTLRSILAEINAADKAANSRISSSSIITIIRKASARRHDAAAQYTHAKRPDIAEKELAEASLLEEFLPPLLSSAEIDQEIEDVLASLSLAPSDDPRKATGRIFKEFYTKVDRSLVDAELVKNRVNLALNAEKK</sequence>
<dbReference type="InterPro" id="IPR019004">
    <property type="entry name" value="YqeY/Aim41"/>
</dbReference>
<dbReference type="GO" id="GO:0005739">
    <property type="term" value="C:mitochondrion"/>
    <property type="evidence" value="ECO:0007669"/>
    <property type="project" value="UniProtKB-SubCell"/>
</dbReference>
<dbReference type="Pfam" id="PF09424">
    <property type="entry name" value="YqeY"/>
    <property type="match status" value="1"/>
</dbReference>
<dbReference type="Gene3D" id="1.10.1510.10">
    <property type="entry name" value="Uncharacterised protein YqeY/AIM41 PF09424, N-terminal domain"/>
    <property type="match status" value="1"/>
</dbReference>
<evidence type="ECO:0000313" key="3">
    <source>
        <dbReference type="Proteomes" id="UP001163850"/>
    </source>
</evidence>
<dbReference type="InterPro" id="IPR042184">
    <property type="entry name" value="YqeY/Aim41_N"/>
</dbReference>
<name>A0AA38Q6B0_9AGAR</name>